<accession>A0ACB8TZR4</accession>
<proteinExistence type="predicted"/>
<gene>
    <name evidence="1" type="ORF">BDY19DRAFT_907334</name>
</gene>
<sequence length="457" mass="49337">MMTAFYLASLIVSWAAFTCASRVAPSTPVCIVGAGPGGLTIAHELESKGYSTIVFDKQPEVGGKCQEYYDGPDQSIYHPLGALLFTNETYVNTLPLVQAANLPITPGISMPNGWQYWLYGPGAAASNVTKMPNVTAAQTALIAAEYTKYTTEWTVEFAPLYTSLRYTHGVPQDLTVPMSQWLSSHGYVALPTIMEAGMVPYGYGDITQTPAYFTPDVLGAFLGVSPGYIVDFHKVFVHYSESVKGTVHVNASVTKIDRSGSCPVVTYGSNATQTCADVILAFPPTLENLQAIDMPLSSAEAAVFTNVGITAYWSSATSTKIAYPYFYQQSPPQPLGAPVGFLRVFNDSPVATTYSWGPIGSNMSIDDVTQLLVTTLTDVQTGAGITDPTVSTSDVKSIRKWDYFPHFNTSVLGNGDVYAQYNALQGQQHTYYSSGLNGFETVEFAIRAAKDLVDSFF</sequence>
<organism evidence="1 2">
    <name type="scientific">Irpex rosettiformis</name>
    <dbReference type="NCBI Taxonomy" id="378272"/>
    <lineage>
        <taxon>Eukaryota</taxon>
        <taxon>Fungi</taxon>
        <taxon>Dikarya</taxon>
        <taxon>Basidiomycota</taxon>
        <taxon>Agaricomycotina</taxon>
        <taxon>Agaricomycetes</taxon>
        <taxon>Polyporales</taxon>
        <taxon>Irpicaceae</taxon>
        <taxon>Irpex</taxon>
    </lineage>
</organism>
<evidence type="ECO:0000313" key="1">
    <source>
        <dbReference type="EMBL" id="KAI0087473.1"/>
    </source>
</evidence>
<keyword evidence="2" id="KW-1185">Reference proteome</keyword>
<comment type="caution">
    <text evidence="1">The sequence shown here is derived from an EMBL/GenBank/DDBJ whole genome shotgun (WGS) entry which is preliminary data.</text>
</comment>
<dbReference type="Proteomes" id="UP001055072">
    <property type="component" value="Unassembled WGS sequence"/>
</dbReference>
<name>A0ACB8TZR4_9APHY</name>
<protein>
    <submittedName>
        <fullName evidence="1">Uncharacterized protein</fullName>
    </submittedName>
</protein>
<reference evidence="1" key="1">
    <citation type="journal article" date="2021" name="Environ. Microbiol.">
        <title>Gene family expansions and transcriptome signatures uncover fungal adaptations to wood decay.</title>
        <authorList>
            <person name="Hage H."/>
            <person name="Miyauchi S."/>
            <person name="Viragh M."/>
            <person name="Drula E."/>
            <person name="Min B."/>
            <person name="Chaduli D."/>
            <person name="Navarro D."/>
            <person name="Favel A."/>
            <person name="Norest M."/>
            <person name="Lesage-Meessen L."/>
            <person name="Balint B."/>
            <person name="Merenyi Z."/>
            <person name="de Eugenio L."/>
            <person name="Morin E."/>
            <person name="Martinez A.T."/>
            <person name="Baldrian P."/>
            <person name="Stursova M."/>
            <person name="Martinez M.J."/>
            <person name="Novotny C."/>
            <person name="Magnuson J.K."/>
            <person name="Spatafora J.W."/>
            <person name="Maurice S."/>
            <person name="Pangilinan J."/>
            <person name="Andreopoulos W."/>
            <person name="LaButti K."/>
            <person name="Hundley H."/>
            <person name="Na H."/>
            <person name="Kuo A."/>
            <person name="Barry K."/>
            <person name="Lipzen A."/>
            <person name="Henrissat B."/>
            <person name="Riley R."/>
            <person name="Ahrendt S."/>
            <person name="Nagy L.G."/>
            <person name="Grigoriev I.V."/>
            <person name="Martin F."/>
            <person name="Rosso M.N."/>
        </authorList>
    </citation>
    <scope>NUCLEOTIDE SEQUENCE</scope>
    <source>
        <strain evidence="1">CBS 384.51</strain>
    </source>
</reference>
<dbReference type="EMBL" id="MU274917">
    <property type="protein sequence ID" value="KAI0087473.1"/>
    <property type="molecule type" value="Genomic_DNA"/>
</dbReference>
<evidence type="ECO:0000313" key="2">
    <source>
        <dbReference type="Proteomes" id="UP001055072"/>
    </source>
</evidence>